<dbReference type="RefSeq" id="WP_060327366.1">
    <property type="nucleotide sequence ID" value="NZ_LPIU01000067.1"/>
</dbReference>
<evidence type="ECO:0000313" key="5">
    <source>
        <dbReference type="EMBL" id="KWD92285.1"/>
    </source>
</evidence>
<accession>A0A107FAV4</accession>
<dbReference type="PIRSF" id="PIRSF036990">
    <property type="entry name" value="UCP036990_CBS_BON"/>
    <property type="match status" value="1"/>
</dbReference>
<organism evidence="5 6">
    <name type="scientific">Burkholderia ubonensis</name>
    <dbReference type="NCBI Taxonomy" id="101571"/>
    <lineage>
        <taxon>Bacteria</taxon>
        <taxon>Pseudomonadati</taxon>
        <taxon>Pseudomonadota</taxon>
        <taxon>Betaproteobacteria</taxon>
        <taxon>Burkholderiales</taxon>
        <taxon>Burkholderiaceae</taxon>
        <taxon>Burkholderia</taxon>
        <taxon>Burkholderia cepacia complex</taxon>
    </lineage>
</organism>
<dbReference type="SMART" id="SM00116">
    <property type="entry name" value="CBS"/>
    <property type="match status" value="2"/>
</dbReference>
<feature type="domain" description="CBS" evidence="4">
    <location>
        <begin position="7"/>
        <end position="64"/>
    </location>
</feature>
<reference evidence="5 6" key="1">
    <citation type="submission" date="2015-11" db="EMBL/GenBank/DDBJ databases">
        <title>Expanding the genomic diversity of Burkholderia species for the development of highly accurate diagnostics.</title>
        <authorList>
            <person name="Sahl J."/>
            <person name="Keim P."/>
            <person name="Wagner D."/>
        </authorList>
    </citation>
    <scope>NUCLEOTIDE SEQUENCE [LARGE SCALE GENOMIC DNA]</scope>
    <source>
        <strain evidence="5 6">MSMB2167WGS</strain>
    </source>
</reference>
<keyword evidence="5" id="KW-0808">Transferase</keyword>
<dbReference type="InterPro" id="IPR000644">
    <property type="entry name" value="CBS_dom"/>
</dbReference>
<dbReference type="OrthoDB" id="9790355at2"/>
<dbReference type="PROSITE" id="PS51371">
    <property type="entry name" value="CBS"/>
    <property type="match status" value="2"/>
</dbReference>
<dbReference type="EMBL" id="LPIX01000111">
    <property type="protein sequence ID" value="KWD92285.1"/>
    <property type="molecule type" value="Genomic_DNA"/>
</dbReference>
<protein>
    <submittedName>
        <fullName evidence="5">Histidine kinase</fullName>
    </submittedName>
</protein>
<keyword evidence="1 2" id="KW-0129">CBS domain</keyword>
<feature type="domain" description="CBS" evidence="4">
    <location>
        <begin position="95"/>
        <end position="151"/>
    </location>
</feature>
<dbReference type="AlphaFoldDB" id="A0A107FAV4"/>
<evidence type="ECO:0000313" key="6">
    <source>
        <dbReference type="Proteomes" id="UP000062998"/>
    </source>
</evidence>
<feature type="domain" description="BON" evidence="3">
    <location>
        <begin position="158"/>
        <end position="225"/>
    </location>
</feature>
<dbReference type="InterPro" id="IPR046342">
    <property type="entry name" value="CBS_dom_sf"/>
</dbReference>
<sequence length="230" mass="25404">MRASDVMTPVVITVTPETTVHAAAKLLVDNHIGGMPVVDANGRVVGFVSEGDLLHRVEIGTGKRRRAWWLEVLASTRELAGAYVKEHGHAVKDVMNDRVIAVTEDTPLDEIADTFERYRIKRVPVLKDGELVGIVSRANLIRALASMPEKSMPSETPDDSALRDSVLTELRDQRWALPRENVIVRDGVVHLWGVIDSEEERRAVLVAAEGVPGVKRVESHLEYPGIIPTM</sequence>
<dbReference type="Pfam" id="PF00571">
    <property type="entry name" value="CBS"/>
    <property type="match status" value="2"/>
</dbReference>
<dbReference type="SUPFAM" id="SSF54631">
    <property type="entry name" value="CBS-domain pair"/>
    <property type="match status" value="1"/>
</dbReference>
<gene>
    <name evidence="5" type="ORF">WL73_29370</name>
</gene>
<dbReference type="CDD" id="cd04586">
    <property type="entry name" value="CBS_pair_BON_assoc"/>
    <property type="match status" value="1"/>
</dbReference>
<proteinExistence type="predicted"/>
<evidence type="ECO:0000259" key="3">
    <source>
        <dbReference type="PROSITE" id="PS50914"/>
    </source>
</evidence>
<evidence type="ECO:0000256" key="1">
    <source>
        <dbReference type="ARBA" id="ARBA00023122"/>
    </source>
</evidence>
<dbReference type="PROSITE" id="PS50914">
    <property type="entry name" value="BON"/>
    <property type="match status" value="1"/>
</dbReference>
<evidence type="ECO:0000256" key="2">
    <source>
        <dbReference type="PROSITE-ProRule" id="PRU00703"/>
    </source>
</evidence>
<dbReference type="Gene3D" id="3.30.1340.30">
    <property type="match status" value="1"/>
</dbReference>
<dbReference type="Gene3D" id="3.10.580.10">
    <property type="entry name" value="CBS-domain"/>
    <property type="match status" value="1"/>
</dbReference>
<dbReference type="InterPro" id="IPR051257">
    <property type="entry name" value="Diverse_CBS-Domain"/>
</dbReference>
<dbReference type="InterPro" id="IPR017080">
    <property type="entry name" value="UCP036990_CBS_BON"/>
</dbReference>
<dbReference type="Pfam" id="PF04972">
    <property type="entry name" value="BON"/>
    <property type="match status" value="1"/>
</dbReference>
<name>A0A107FAV4_9BURK</name>
<keyword evidence="5" id="KW-0418">Kinase</keyword>
<dbReference type="Proteomes" id="UP000062998">
    <property type="component" value="Unassembled WGS sequence"/>
</dbReference>
<dbReference type="PANTHER" id="PTHR43080">
    <property type="entry name" value="CBS DOMAIN-CONTAINING PROTEIN CBSX3, MITOCHONDRIAL"/>
    <property type="match status" value="1"/>
</dbReference>
<comment type="caution">
    <text evidence="5">The sequence shown here is derived from an EMBL/GenBank/DDBJ whole genome shotgun (WGS) entry which is preliminary data.</text>
</comment>
<dbReference type="GO" id="GO:0016301">
    <property type="term" value="F:kinase activity"/>
    <property type="evidence" value="ECO:0007669"/>
    <property type="project" value="UniProtKB-KW"/>
</dbReference>
<dbReference type="PANTHER" id="PTHR43080:SF26">
    <property type="entry name" value="REGULATORY PROTEIN"/>
    <property type="match status" value="1"/>
</dbReference>
<evidence type="ECO:0000259" key="4">
    <source>
        <dbReference type="PROSITE" id="PS51371"/>
    </source>
</evidence>
<dbReference type="InterPro" id="IPR007055">
    <property type="entry name" value="BON_dom"/>
</dbReference>